<dbReference type="PANTHER" id="PTHR32494">
    <property type="entry name" value="ALLANTOATE DEIMINASE-RELATED"/>
    <property type="match status" value="1"/>
</dbReference>
<dbReference type="SUPFAM" id="SSF55031">
    <property type="entry name" value="Bacterial exopeptidase dimerisation domain"/>
    <property type="match status" value="1"/>
</dbReference>
<dbReference type="InterPro" id="IPR011650">
    <property type="entry name" value="Peptidase_M20_dimer"/>
</dbReference>
<feature type="domain" description="Peptidase M20 dimerisation" evidence="4">
    <location>
        <begin position="213"/>
        <end position="314"/>
    </location>
</feature>
<dbReference type="Pfam" id="PF01546">
    <property type="entry name" value="Peptidase_M20"/>
    <property type="match status" value="1"/>
</dbReference>
<accession>A0A239J6T2</accession>
<dbReference type="GO" id="GO:0046872">
    <property type="term" value="F:metal ion binding"/>
    <property type="evidence" value="ECO:0007669"/>
    <property type="project" value="UniProtKB-KW"/>
</dbReference>
<feature type="binding site" evidence="3">
    <location>
        <position position="80"/>
    </location>
    <ligand>
        <name>Zn(2+)</name>
        <dbReference type="ChEBI" id="CHEBI:29105"/>
        <label>1</label>
    </ligand>
</feature>
<evidence type="ECO:0000256" key="2">
    <source>
        <dbReference type="ARBA" id="ARBA00022801"/>
    </source>
</evidence>
<dbReference type="PIRSF" id="PIRSF001235">
    <property type="entry name" value="Amidase_carbamoylase"/>
    <property type="match status" value="1"/>
</dbReference>
<name>A0A239J6T2_9FIRM</name>
<comment type="cofactor">
    <cofactor evidence="3">
        <name>Zn(2+)</name>
        <dbReference type="ChEBI" id="CHEBI:29105"/>
    </cofactor>
    <text evidence="3">Binds 2 Zn(2+) ions per subunit.</text>
</comment>
<proteinExistence type="inferred from homology"/>
<evidence type="ECO:0000256" key="3">
    <source>
        <dbReference type="PIRSR" id="PIRSR001235-1"/>
    </source>
</evidence>
<comment type="similarity">
    <text evidence="1">Belongs to the peptidase M20 family.</text>
</comment>
<keyword evidence="2" id="KW-0378">Hydrolase</keyword>
<feature type="binding site" evidence="3">
    <location>
        <position position="91"/>
    </location>
    <ligand>
        <name>Zn(2+)</name>
        <dbReference type="ChEBI" id="CHEBI:29105"/>
        <label>2</label>
    </ligand>
</feature>
<dbReference type="InterPro" id="IPR036264">
    <property type="entry name" value="Bact_exopeptidase_dim_dom"/>
</dbReference>
<feature type="binding site" evidence="3">
    <location>
        <position position="91"/>
    </location>
    <ligand>
        <name>Zn(2+)</name>
        <dbReference type="ChEBI" id="CHEBI:29105"/>
        <label>1</label>
    </ligand>
</feature>
<dbReference type="RefSeq" id="WP_089284884.1">
    <property type="nucleotide sequence ID" value="NZ_FZOJ01000033.1"/>
</dbReference>
<dbReference type="InterPro" id="IPR002933">
    <property type="entry name" value="Peptidase_M20"/>
</dbReference>
<dbReference type="PANTHER" id="PTHR32494:SF5">
    <property type="entry name" value="ALLANTOATE AMIDOHYDROLASE"/>
    <property type="match status" value="1"/>
</dbReference>
<reference evidence="5 6" key="1">
    <citation type="submission" date="2017-06" db="EMBL/GenBank/DDBJ databases">
        <authorList>
            <person name="Kim H.J."/>
            <person name="Triplett B.A."/>
        </authorList>
    </citation>
    <scope>NUCLEOTIDE SEQUENCE [LARGE SCALE GENOMIC DNA]</scope>
    <source>
        <strain evidence="5 6">SCA</strain>
    </source>
</reference>
<dbReference type="NCBIfam" id="TIGR01879">
    <property type="entry name" value="hydantase"/>
    <property type="match status" value="1"/>
</dbReference>
<feature type="binding site" evidence="3">
    <location>
        <position position="191"/>
    </location>
    <ligand>
        <name>Zn(2+)</name>
        <dbReference type="ChEBI" id="CHEBI:29105"/>
        <label>1</label>
    </ligand>
</feature>
<dbReference type="AlphaFoldDB" id="A0A239J6T2"/>
<dbReference type="EMBL" id="FZOJ01000033">
    <property type="protein sequence ID" value="SNT01567.1"/>
    <property type="molecule type" value="Genomic_DNA"/>
</dbReference>
<gene>
    <name evidence="5" type="ORF">SAMN05446037_103350</name>
</gene>
<keyword evidence="6" id="KW-1185">Reference proteome</keyword>
<evidence type="ECO:0000313" key="5">
    <source>
        <dbReference type="EMBL" id="SNT01567.1"/>
    </source>
</evidence>
<dbReference type="Gene3D" id="3.30.70.360">
    <property type="match status" value="1"/>
</dbReference>
<dbReference type="Pfam" id="PF07687">
    <property type="entry name" value="M20_dimer"/>
    <property type="match status" value="1"/>
</dbReference>
<protein>
    <submittedName>
        <fullName evidence="5">Allantoate deiminase</fullName>
    </submittedName>
</protein>
<evidence type="ECO:0000313" key="6">
    <source>
        <dbReference type="Proteomes" id="UP000198304"/>
    </source>
</evidence>
<dbReference type="Proteomes" id="UP000198304">
    <property type="component" value="Unassembled WGS sequence"/>
</dbReference>
<dbReference type="OrthoDB" id="9808195at2"/>
<keyword evidence="3" id="KW-0479">Metal-binding</keyword>
<dbReference type="NCBIfam" id="NF006771">
    <property type="entry name" value="PRK09290.1-5"/>
    <property type="match status" value="1"/>
</dbReference>
<evidence type="ECO:0000259" key="4">
    <source>
        <dbReference type="Pfam" id="PF07687"/>
    </source>
</evidence>
<dbReference type="InterPro" id="IPR010158">
    <property type="entry name" value="Amidase_Cbmase"/>
</dbReference>
<dbReference type="GO" id="GO:0016813">
    <property type="term" value="F:hydrolase activity, acting on carbon-nitrogen (but not peptide) bonds, in linear amidines"/>
    <property type="evidence" value="ECO:0007669"/>
    <property type="project" value="InterPro"/>
</dbReference>
<dbReference type="Gene3D" id="3.40.630.10">
    <property type="entry name" value="Zn peptidases"/>
    <property type="match status" value="1"/>
</dbReference>
<dbReference type="CDD" id="cd03884">
    <property type="entry name" value="M20_bAS"/>
    <property type="match status" value="1"/>
</dbReference>
<dbReference type="SUPFAM" id="SSF53187">
    <property type="entry name" value="Zn-dependent exopeptidases"/>
    <property type="match status" value="1"/>
</dbReference>
<keyword evidence="3" id="KW-0862">Zinc</keyword>
<evidence type="ECO:0000256" key="1">
    <source>
        <dbReference type="ARBA" id="ARBA00006153"/>
    </source>
</evidence>
<organism evidence="5 6">
    <name type="scientific">Anaerovirgula multivorans</name>
    <dbReference type="NCBI Taxonomy" id="312168"/>
    <lineage>
        <taxon>Bacteria</taxon>
        <taxon>Bacillati</taxon>
        <taxon>Bacillota</taxon>
        <taxon>Clostridia</taxon>
        <taxon>Peptostreptococcales</taxon>
        <taxon>Natronincolaceae</taxon>
        <taxon>Anaerovirgula</taxon>
    </lineage>
</organism>
<sequence length="416" mass="46195">MKTNLKRIQKDIENLSKFNATPDCGLTRFSFTKEDRLAREYIKEEMRKAGLYVYEDAVGTVVGRLEGKDKDASIIMVGSHYDSVKNGGNFDGPAGVSMALEIARTMKDNNVQVKYPIEFLALIEEEGGRFGIGLFGSRGMVGKLTRNELDQHKDVEGISIAEAMKNFGFDPDKIQEAIRKPERTKAFFELHIEQGPVLEHNVKDVGIVECIVGIRHLEVIIKGRPDHAGTTPMNMRRDALDAAATVISQISNIAKKAEKGTVATVGVLEVLPGATNIVPGEVKFTIDIRSKDENSIDQVIKDIIDALKKEAKEKRICYTNAEKLRVSPVKLDEDIIKKFNKNCKKLGFSKVDMLSGAGHDAMMMAEITKVGLVFVPSKDGRSHCPEEWTGYKDLQKGIELVYHTILDVAEVVKNED</sequence>
<feature type="binding site" evidence="3">
    <location>
        <position position="126"/>
    </location>
    <ligand>
        <name>Zn(2+)</name>
        <dbReference type="ChEBI" id="CHEBI:29105"/>
        <label>2</label>
    </ligand>
</feature>
<feature type="binding site" evidence="3">
    <location>
        <position position="383"/>
    </location>
    <ligand>
        <name>Zn(2+)</name>
        <dbReference type="ChEBI" id="CHEBI:29105"/>
        <label>2</label>
    </ligand>
</feature>